<name>A0A6C2TYI7_PONDE</name>
<organism evidence="2 3">
    <name type="scientific">Pontiella desulfatans</name>
    <dbReference type="NCBI Taxonomy" id="2750659"/>
    <lineage>
        <taxon>Bacteria</taxon>
        <taxon>Pseudomonadati</taxon>
        <taxon>Kiritimatiellota</taxon>
        <taxon>Kiritimatiellia</taxon>
        <taxon>Kiritimatiellales</taxon>
        <taxon>Pontiellaceae</taxon>
        <taxon>Pontiella</taxon>
    </lineage>
</organism>
<evidence type="ECO:0000313" key="2">
    <source>
        <dbReference type="EMBL" id="VGO12798.1"/>
    </source>
</evidence>
<gene>
    <name evidence="2" type="ORF">PDESU_01352</name>
</gene>
<keyword evidence="1" id="KW-0732">Signal</keyword>
<dbReference type="RefSeq" id="WP_136078429.1">
    <property type="nucleotide sequence ID" value="NZ_CAAHFG010000001.1"/>
</dbReference>
<evidence type="ECO:0000313" key="3">
    <source>
        <dbReference type="Proteomes" id="UP000366872"/>
    </source>
</evidence>
<protein>
    <submittedName>
        <fullName evidence="2">Uncharacterized protein</fullName>
    </submittedName>
</protein>
<accession>A0A6C2TYI7</accession>
<dbReference type="EMBL" id="CAAHFG010000001">
    <property type="protein sequence ID" value="VGO12798.1"/>
    <property type="molecule type" value="Genomic_DNA"/>
</dbReference>
<feature type="signal peptide" evidence="1">
    <location>
        <begin position="1"/>
        <end position="20"/>
    </location>
</feature>
<evidence type="ECO:0000256" key="1">
    <source>
        <dbReference type="SAM" id="SignalP"/>
    </source>
</evidence>
<keyword evidence="3" id="KW-1185">Reference proteome</keyword>
<feature type="chain" id="PRO_5025383164" evidence="1">
    <location>
        <begin position="21"/>
        <end position="773"/>
    </location>
</feature>
<dbReference type="Proteomes" id="UP000366872">
    <property type="component" value="Unassembled WGS sequence"/>
</dbReference>
<reference evidence="2 3" key="1">
    <citation type="submission" date="2019-04" db="EMBL/GenBank/DDBJ databases">
        <authorList>
            <person name="Van Vliet M D."/>
        </authorList>
    </citation>
    <scope>NUCLEOTIDE SEQUENCE [LARGE SCALE GENOMIC DNA]</scope>
    <source>
        <strain evidence="2 3">F1</strain>
    </source>
</reference>
<proteinExistence type="predicted"/>
<dbReference type="AlphaFoldDB" id="A0A6C2TYI7"/>
<sequence>MSTFKLSLIAMLTAAAASQADVSVMFTNNLAKAANPFAENTPGTVTLDFAVDGGGNVTLDASCSESNATIVAEIDKFDGPVGTVSYSGAFGTSFSIALVAQGGTLRLSEDDLGGFGVTGQNQWRIDRTETEQVKVTPSGLDGASIDFKAVDWTSRANGSVQMKAIGPQGAYTNALPQSDGTWDLDAENIILNNGKDIAFMNATTNNGDGYVLAGISFDVVQEIPDPGVKVVFTNSLPNDPATVTNMPISITLDFDVDAVGFVTLDASCEETNAALVAIVDAWDGPAGYVDYTNNVSFSVKLESISGDLRLSGWGGTGGLGLTGQNQWRVDQPSESLALTLDSLPGVALKMKNFELTSTQSPAYLKLDASSGSFTNAITSSGTLVIEQSVLANNDDAMVVGVAVTNQGYVLSGFEFVLVDAYEPPPEPGVGILFSYDDSTKLDFGNAGTITLDFAIDGSGVVSLDASTTDSGANETNAVNGWDSADVGFVTNAALFGKSFTLTGAASVTTTNVTTDGIITLWNNNGGILAIQGQNSGRIDGYTLNVRTNMEAMAWTLSGDVSLDFESFSYGNSLNNAGIELSDADTALLYTATAQFGDQNVAADGFSIGSGQALTFTAVTNYTWGIALGGFSFQIVPAKALSYTDWAALYPSMTGGMLDDDDNDGLDNLYEFAVGGNPVNGTVAPAYMPVSSLIDAGGSSNVIEYVYTRRHPVPVDMGYTLNVSDAGLTLPNWADDGYTVIDEGEGAPGFKTVTNHVPVDANTKKFIKLVVEQN</sequence>